<dbReference type="HOGENOM" id="CLU_067030_0_0_10"/>
<dbReference type="KEGG" id="bsa:Bacsa_0823"/>
<evidence type="ECO:0000256" key="1">
    <source>
        <dbReference type="SAM" id="SignalP"/>
    </source>
</evidence>
<reference evidence="2 3" key="1">
    <citation type="journal article" date="2011" name="Stand. Genomic Sci.">
        <title>Complete genome sequence of Bacteroides salanitronis type strain (BL78).</title>
        <authorList>
            <person name="Gronow S."/>
            <person name="Held B."/>
            <person name="Lucas S."/>
            <person name="Lapidus A."/>
            <person name="Del Rio T.G."/>
            <person name="Nolan M."/>
            <person name="Tice H."/>
            <person name="Deshpande S."/>
            <person name="Cheng J.F."/>
            <person name="Pitluck S."/>
            <person name="Liolios K."/>
            <person name="Pagani I."/>
            <person name="Ivanova N."/>
            <person name="Mavromatis K."/>
            <person name="Pati A."/>
            <person name="Tapia R."/>
            <person name="Han C."/>
            <person name="Goodwin L."/>
            <person name="Chen A."/>
            <person name="Palaniappan K."/>
            <person name="Land M."/>
            <person name="Hauser L."/>
            <person name="Chang Y.J."/>
            <person name="Jeffries C.D."/>
            <person name="Brambilla E.M."/>
            <person name="Rohde M."/>
            <person name="Goker M."/>
            <person name="Detter J.C."/>
            <person name="Woyke T."/>
            <person name="Bristow J."/>
            <person name="Markowitz V."/>
            <person name="Hugenholtz P."/>
            <person name="Kyrpides N.C."/>
            <person name="Klenk H.P."/>
            <person name="Eisen J.A."/>
        </authorList>
    </citation>
    <scope>NUCLEOTIDE SEQUENCE [LARGE SCALE GENOMIC DNA]</scope>
    <source>
        <strain evidence="2 3">DSM 18170</strain>
    </source>
</reference>
<name>F0R284_PHOSB</name>
<organism evidence="2 3">
    <name type="scientific">Phocaeicola salanitronis (strain DSM 18170 / JCM 13657 / CCUG 60908 / BL78)</name>
    <name type="common">Bacteroides salanitronis</name>
    <dbReference type="NCBI Taxonomy" id="667015"/>
    <lineage>
        <taxon>Bacteria</taxon>
        <taxon>Pseudomonadati</taxon>
        <taxon>Bacteroidota</taxon>
        <taxon>Bacteroidia</taxon>
        <taxon>Bacteroidales</taxon>
        <taxon>Bacteroidaceae</taxon>
        <taxon>Phocaeicola</taxon>
    </lineage>
</organism>
<keyword evidence="3" id="KW-1185">Reference proteome</keyword>
<dbReference type="eggNOG" id="COG3325">
    <property type="taxonomic scope" value="Bacteria"/>
</dbReference>
<evidence type="ECO:0000313" key="3">
    <source>
        <dbReference type="Proteomes" id="UP000007486"/>
    </source>
</evidence>
<dbReference type="STRING" id="667015.Bacsa_0823"/>
<evidence type="ECO:0000313" key="2">
    <source>
        <dbReference type="EMBL" id="ADY35416.1"/>
    </source>
</evidence>
<protein>
    <submittedName>
        <fullName evidence="2">Putative lipoprotein</fullName>
    </submittedName>
</protein>
<dbReference type="Proteomes" id="UP000007486">
    <property type="component" value="Chromosome"/>
</dbReference>
<feature type="chain" id="PRO_5003254774" evidence="1">
    <location>
        <begin position="23"/>
        <end position="340"/>
    </location>
</feature>
<accession>F0R284</accession>
<proteinExistence type="predicted"/>
<dbReference type="PROSITE" id="PS51257">
    <property type="entry name" value="PROKAR_LIPOPROTEIN"/>
    <property type="match status" value="1"/>
</dbReference>
<dbReference type="OrthoDB" id="997126at2"/>
<keyword evidence="2" id="KW-0449">Lipoprotein</keyword>
<dbReference type="RefSeq" id="WP_013616868.1">
    <property type="nucleotide sequence ID" value="NC_015164.1"/>
</dbReference>
<dbReference type="AlphaFoldDB" id="F0R284"/>
<keyword evidence="1" id="KW-0732">Signal</keyword>
<feature type="signal peptide" evidence="1">
    <location>
        <begin position="1"/>
        <end position="22"/>
    </location>
</feature>
<gene>
    <name evidence="2" type="ordered locus">Bacsa_0823</name>
</gene>
<dbReference type="Pfam" id="PF16141">
    <property type="entry name" value="GH18_BT1044-like"/>
    <property type="match status" value="1"/>
</dbReference>
<dbReference type="InterPro" id="IPR032320">
    <property type="entry name" value="GH18_BT1044-like"/>
</dbReference>
<sequence>MKNILKTALGLFAMGSLVMVSCTDVESLDIVQPTTEETYPESYAAYVQALNDYKASDHKIVYAWFDNSAKVPQSAGQHITSVPDSVDVISMMYPESLAEFELSDMEEVRAKGTKVVYTISVPDIEQAWVDQQFANGGDQSTTSAEFNTYLQTELDALFACSDSFDGIIVEFVGQNPDFMTGSALTAYETKQNIVLNAANTWKSANADKILTWQGKPQNLTDKGILASCDYIILDIDDVEDTNRLMLTVQQALTEGVPTGNILIAVSTTPEDSSDTSYGYWGSTRALGEVAEWVSGGYPATDGFTRAGIAIYNVQNDYYSTGGMYTYVKDAINTLNPAPTK</sequence>
<dbReference type="EMBL" id="CP002530">
    <property type="protein sequence ID" value="ADY35416.1"/>
    <property type="molecule type" value="Genomic_DNA"/>
</dbReference>